<dbReference type="Pfam" id="PF12730">
    <property type="entry name" value="ABC2_membrane_4"/>
    <property type="match status" value="1"/>
</dbReference>
<dbReference type="Proteomes" id="UP000730618">
    <property type="component" value="Unassembled WGS sequence"/>
</dbReference>
<evidence type="ECO:0000313" key="3">
    <source>
        <dbReference type="Proteomes" id="UP000730618"/>
    </source>
</evidence>
<feature type="transmembrane region" description="Helical" evidence="1">
    <location>
        <begin position="143"/>
        <end position="165"/>
    </location>
</feature>
<feature type="transmembrane region" description="Helical" evidence="1">
    <location>
        <begin position="221"/>
        <end position="243"/>
    </location>
</feature>
<reference evidence="2 3" key="1">
    <citation type="submission" date="2021-06" db="EMBL/GenBank/DDBJ databases">
        <authorList>
            <person name="Criscuolo A."/>
        </authorList>
    </citation>
    <scope>NUCLEOTIDE SEQUENCE [LARGE SCALE GENOMIC DNA]</scope>
    <source>
        <strain evidence="3">CIP 111802</strain>
    </source>
</reference>
<name>A0ABN7TDV6_9BACL</name>
<gene>
    <name evidence="2" type="ORF">PAECIP111802_01236</name>
</gene>
<proteinExistence type="predicted"/>
<evidence type="ECO:0008006" key="4">
    <source>
        <dbReference type="Google" id="ProtNLM"/>
    </source>
</evidence>
<keyword evidence="1" id="KW-0812">Transmembrane</keyword>
<feature type="transmembrane region" description="Helical" evidence="1">
    <location>
        <begin position="62"/>
        <end position="82"/>
    </location>
</feature>
<dbReference type="EMBL" id="CAJVCE010000003">
    <property type="protein sequence ID" value="CAG7626300.1"/>
    <property type="molecule type" value="Genomic_DNA"/>
</dbReference>
<evidence type="ECO:0000313" key="2">
    <source>
        <dbReference type="EMBL" id="CAG7626300.1"/>
    </source>
</evidence>
<keyword evidence="1" id="KW-1133">Transmembrane helix</keyword>
<dbReference type="PANTHER" id="PTHR37305:SF1">
    <property type="entry name" value="MEMBRANE PROTEIN"/>
    <property type="match status" value="1"/>
</dbReference>
<sequence>MSNLLRSELFKLRKDRIFWSLVIGLIAAAVSYLVLIFVVLKTPSVSIKELYAAVGLEGGNSYIVKFVPCILAGFFISNEYSIGTMKSIGTSGNGRIRIYFAKLIVFSFGTVIISLSFPMGLTLVGTIFYGFHDMPGLDYFIQTVGFTILYASAFASIMALAAILFTDSGKTIGFLIIFFSLFDSIMYTLGQKFTLIETIYNYSAFKLVLDISKFNLGSGDVIKLMIVPIVTFVIFGLIGGFVFQKKEIK</sequence>
<feature type="transmembrane region" description="Helical" evidence="1">
    <location>
        <begin position="103"/>
        <end position="131"/>
    </location>
</feature>
<protein>
    <recommendedName>
        <fullName evidence="4">ABC transporter permease</fullName>
    </recommendedName>
</protein>
<accession>A0ABN7TDV6</accession>
<keyword evidence="1" id="KW-0472">Membrane</keyword>
<comment type="caution">
    <text evidence="2">The sequence shown here is derived from an EMBL/GenBank/DDBJ whole genome shotgun (WGS) entry which is preliminary data.</text>
</comment>
<organism evidence="2 3">
    <name type="scientific">Paenibacillus allorhizosphaerae</name>
    <dbReference type="NCBI Taxonomy" id="2849866"/>
    <lineage>
        <taxon>Bacteria</taxon>
        <taxon>Bacillati</taxon>
        <taxon>Bacillota</taxon>
        <taxon>Bacilli</taxon>
        <taxon>Bacillales</taxon>
        <taxon>Paenibacillaceae</taxon>
        <taxon>Paenibacillus</taxon>
    </lineage>
</organism>
<feature type="transmembrane region" description="Helical" evidence="1">
    <location>
        <begin position="172"/>
        <end position="190"/>
    </location>
</feature>
<dbReference type="PANTHER" id="PTHR37305">
    <property type="entry name" value="INTEGRAL MEMBRANE PROTEIN-RELATED"/>
    <property type="match status" value="1"/>
</dbReference>
<keyword evidence="3" id="KW-1185">Reference proteome</keyword>
<feature type="transmembrane region" description="Helical" evidence="1">
    <location>
        <begin position="21"/>
        <end position="42"/>
    </location>
</feature>
<dbReference type="RefSeq" id="WP_218097593.1">
    <property type="nucleotide sequence ID" value="NZ_CAJVCE010000003.1"/>
</dbReference>
<evidence type="ECO:0000256" key="1">
    <source>
        <dbReference type="SAM" id="Phobius"/>
    </source>
</evidence>